<keyword evidence="7" id="KW-0812">Transmembrane</keyword>
<keyword evidence="7" id="KW-0472">Membrane</keyword>
<protein>
    <recommendedName>
        <fullName evidence="2">histidine kinase</fullName>
        <ecNumber evidence="2">2.7.13.3</ecNumber>
    </recommendedName>
</protein>
<feature type="transmembrane region" description="Helical" evidence="7">
    <location>
        <begin position="6"/>
        <end position="28"/>
    </location>
</feature>
<evidence type="ECO:0000256" key="3">
    <source>
        <dbReference type="ARBA" id="ARBA00022553"/>
    </source>
</evidence>
<evidence type="ECO:0000256" key="6">
    <source>
        <dbReference type="SAM" id="MobiDB-lite"/>
    </source>
</evidence>
<dbReference type="EMBL" id="CP017839">
    <property type="protein sequence ID" value="APA98828.1"/>
    <property type="molecule type" value="Genomic_DNA"/>
</dbReference>
<evidence type="ECO:0000256" key="1">
    <source>
        <dbReference type="ARBA" id="ARBA00000085"/>
    </source>
</evidence>
<accession>A0ABC8AXG1</accession>
<dbReference type="InterPro" id="IPR036890">
    <property type="entry name" value="HATPase_C_sf"/>
</dbReference>
<evidence type="ECO:0000256" key="7">
    <source>
        <dbReference type="SAM" id="Phobius"/>
    </source>
</evidence>
<dbReference type="InterPro" id="IPR050428">
    <property type="entry name" value="TCS_sensor_his_kinase"/>
</dbReference>
<evidence type="ECO:0000313" key="9">
    <source>
        <dbReference type="Proteomes" id="UP000180166"/>
    </source>
</evidence>
<dbReference type="GO" id="GO:0004673">
    <property type="term" value="F:protein histidine kinase activity"/>
    <property type="evidence" value="ECO:0007669"/>
    <property type="project" value="UniProtKB-EC"/>
</dbReference>
<keyword evidence="5" id="KW-0418">Kinase</keyword>
<dbReference type="Proteomes" id="UP000180166">
    <property type="component" value="Chromosome"/>
</dbReference>
<organism evidence="8 9">
    <name type="scientific">Nocardia seriolae</name>
    <dbReference type="NCBI Taxonomy" id="37332"/>
    <lineage>
        <taxon>Bacteria</taxon>
        <taxon>Bacillati</taxon>
        <taxon>Actinomycetota</taxon>
        <taxon>Actinomycetes</taxon>
        <taxon>Mycobacteriales</taxon>
        <taxon>Nocardiaceae</taxon>
        <taxon>Nocardia</taxon>
    </lineage>
</organism>
<keyword evidence="4" id="KW-0808">Transferase</keyword>
<proteinExistence type="predicted"/>
<sequence length="523" mass="56172">MNQDNAVLLSWVLAAALVLAVVGLVLLWRSVRTERGRVAALHEAQADRDVAIEDMIANLTENVVPAIGAAVRRSDPDNPTVDLPIVLERSRIAELVWQWTARCGEELQKVAVETRDRVRREAETETQLARAQAESEAQTAVAQAEEMAQMAVARSEEMAQRSEEMAQLSIAQSEEATRVAVAQAAEAARLAAEAADAARAHVEGSAREATSAAVRAFGASVVSLGADVSQVVSAALRRHRNDETFETLTRIDHSVQQMIRQAQSYVIVCGGLPGRRWPQQTLTDVVGGATGRVRDYTRVRATELDRPVLSRVVEPLVHTIATLRDNALRYSPPTSFVDIGFQEGHHGITVIIDDAGVRMNPEQLEETRRVLAGDQLVDIHALGPTPRVGFPGVAALSRRYGFSVYIDGPNMYGGMRAMVFIPETLLAAPAPIAVPAPVPAPVPVPTPDPEPTLVAMDSVSHDLTPGGLPKRRRRSASVSVAAPVRAVEADTGAPARPDIAAAWHSGSQRGRAAAFEHSEGMTS</sequence>
<dbReference type="KEGG" id="nsr:NS506_04782"/>
<reference evidence="8 9" key="1">
    <citation type="submission" date="2016-10" db="EMBL/GenBank/DDBJ databases">
        <title>Genome sequence of Nocardia seriolae strain EM150506, isolated from Anguila japonica.</title>
        <authorList>
            <person name="Han H.-J."/>
        </authorList>
    </citation>
    <scope>NUCLEOTIDE SEQUENCE [LARGE SCALE GENOMIC DNA]</scope>
    <source>
        <strain evidence="8 9">EM150506</strain>
    </source>
</reference>
<feature type="compositionally biased region" description="Basic and acidic residues" evidence="6">
    <location>
        <begin position="514"/>
        <end position="523"/>
    </location>
</feature>
<dbReference type="RefSeq" id="WP_071344186.1">
    <property type="nucleotide sequence ID" value="NZ_CP017839.1"/>
</dbReference>
<dbReference type="EC" id="2.7.13.3" evidence="2"/>
<gene>
    <name evidence="8" type="ORF">NS506_04782</name>
</gene>
<evidence type="ECO:0000313" key="8">
    <source>
        <dbReference type="EMBL" id="APA98828.1"/>
    </source>
</evidence>
<dbReference type="PANTHER" id="PTHR45436:SF5">
    <property type="entry name" value="SENSOR HISTIDINE KINASE TRCS"/>
    <property type="match status" value="1"/>
</dbReference>
<feature type="region of interest" description="Disordered" evidence="6">
    <location>
        <begin position="504"/>
        <end position="523"/>
    </location>
</feature>
<evidence type="ECO:0000256" key="5">
    <source>
        <dbReference type="ARBA" id="ARBA00022777"/>
    </source>
</evidence>
<keyword evidence="7" id="KW-1133">Transmembrane helix</keyword>
<comment type="catalytic activity">
    <reaction evidence="1">
        <text>ATP + protein L-histidine = ADP + protein N-phospho-L-histidine.</text>
        <dbReference type="EC" id="2.7.13.3"/>
    </reaction>
</comment>
<dbReference type="PANTHER" id="PTHR45436">
    <property type="entry name" value="SENSOR HISTIDINE KINASE YKOH"/>
    <property type="match status" value="1"/>
</dbReference>
<evidence type="ECO:0000256" key="2">
    <source>
        <dbReference type="ARBA" id="ARBA00012438"/>
    </source>
</evidence>
<keyword evidence="3" id="KW-0597">Phosphoprotein</keyword>
<dbReference type="SUPFAM" id="SSF55874">
    <property type="entry name" value="ATPase domain of HSP90 chaperone/DNA topoisomerase II/histidine kinase"/>
    <property type="match status" value="1"/>
</dbReference>
<name>A0ABC8AXG1_9NOCA</name>
<dbReference type="AlphaFoldDB" id="A0ABC8AXG1"/>
<evidence type="ECO:0000256" key="4">
    <source>
        <dbReference type="ARBA" id="ARBA00022679"/>
    </source>
</evidence>